<dbReference type="Pfam" id="PF00804">
    <property type="entry name" value="Syntaxin"/>
    <property type="match status" value="1"/>
</dbReference>
<keyword evidence="6" id="KW-0472">Membrane</keyword>
<dbReference type="InterPro" id="IPR045242">
    <property type="entry name" value="Syntaxin"/>
</dbReference>
<evidence type="ECO:0000256" key="5">
    <source>
        <dbReference type="ARBA" id="ARBA00022989"/>
    </source>
</evidence>
<dbReference type="Proteomes" id="UP000000311">
    <property type="component" value="Unassembled WGS sequence"/>
</dbReference>
<keyword evidence="4" id="KW-0813">Transport</keyword>
<dbReference type="InterPro" id="IPR006011">
    <property type="entry name" value="Syntaxin_N"/>
</dbReference>
<evidence type="ECO:0000256" key="1">
    <source>
        <dbReference type="ARBA" id="ARBA00004211"/>
    </source>
</evidence>
<comment type="similarity">
    <text evidence="2">Belongs to the syntaxin family.</text>
</comment>
<dbReference type="STRING" id="104421.E2AD68"/>
<dbReference type="GO" id="GO:0006886">
    <property type="term" value="P:intracellular protein transport"/>
    <property type="evidence" value="ECO:0007669"/>
    <property type="project" value="TreeGrafter"/>
</dbReference>
<dbReference type="GO" id="GO:0048278">
    <property type="term" value="P:vesicle docking"/>
    <property type="evidence" value="ECO:0007669"/>
    <property type="project" value="TreeGrafter"/>
</dbReference>
<dbReference type="GO" id="GO:0006906">
    <property type="term" value="P:vesicle fusion"/>
    <property type="evidence" value="ECO:0007669"/>
    <property type="project" value="TreeGrafter"/>
</dbReference>
<dbReference type="OrthoDB" id="10255013at2759"/>
<dbReference type="PANTHER" id="PTHR19957:SF307">
    <property type="entry name" value="PROTEIN SSO1-RELATED"/>
    <property type="match status" value="1"/>
</dbReference>
<dbReference type="InterPro" id="IPR000727">
    <property type="entry name" value="T_SNARE_dom"/>
</dbReference>
<proteinExistence type="inferred from homology"/>
<keyword evidence="5" id="KW-1133">Transmembrane helix</keyword>
<accession>E2AD68</accession>
<dbReference type="SMART" id="SM00397">
    <property type="entry name" value="t_SNARE"/>
    <property type="match status" value="1"/>
</dbReference>
<name>E2AD68_CAMFO</name>
<evidence type="ECO:0000256" key="3">
    <source>
        <dbReference type="ARBA" id="ARBA00022692"/>
    </source>
</evidence>
<dbReference type="GO" id="GO:0006887">
    <property type="term" value="P:exocytosis"/>
    <property type="evidence" value="ECO:0007669"/>
    <property type="project" value="TreeGrafter"/>
</dbReference>
<dbReference type="AlphaFoldDB" id="E2AD68"/>
<reference evidence="8 9" key="1">
    <citation type="journal article" date="2010" name="Science">
        <title>Genomic comparison of the ants Camponotus floridanus and Harpegnathos saltator.</title>
        <authorList>
            <person name="Bonasio R."/>
            <person name="Zhang G."/>
            <person name="Ye C."/>
            <person name="Mutti N.S."/>
            <person name="Fang X."/>
            <person name="Qin N."/>
            <person name="Donahue G."/>
            <person name="Yang P."/>
            <person name="Li Q."/>
            <person name="Li C."/>
            <person name="Zhang P."/>
            <person name="Huang Z."/>
            <person name="Berger S.L."/>
            <person name="Reinberg D."/>
            <person name="Wang J."/>
            <person name="Liebig J."/>
        </authorList>
    </citation>
    <scope>NUCLEOTIDE SEQUENCE [LARGE SCALE GENOMIC DNA]</scope>
    <source>
        <strain evidence="9">C129</strain>
    </source>
</reference>
<gene>
    <name evidence="8" type="ORF">EAG_00747</name>
</gene>
<evidence type="ECO:0000256" key="4">
    <source>
        <dbReference type="ARBA" id="ARBA00022775"/>
    </source>
</evidence>
<dbReference type="SUPFAM" id="SSF47661">
    <property type="entry name" value="t-snare proteins"/>
    <property type="match status" value="1"/>
</dbReference>
<dbReference type="GO" id="GO:0005484">
    <property type="term" value="F:SNAP receptor activity"/>
    <property type="evidence" value="ECO:0007669"/>
    <property type="project" value="TreeGrafter"/>
</dbReference>
<protein>
    <submittedName>
        <fullName evidence="8">Syntaxin-1B</fullName>
    </submittedName>
</protein>
<dbReference type="InParanoid" id="E2AD68"/>
<dbReference type="EMBL" id="GL438684">
    <property type="protein sequence ID" value="EFN68616.1"/>
    <property type="molecule type" value="Genomic_DNA"/>
</dbReference>
<feature type="domain" description="T-SNARE coiled-coil homology" evidence="7">
    <location>
        <begin position="102"/>
        <end position="164"/>
    </location>
</feature>
<dbReference type="PANTHER" id="PTHR19957">
    <property type="entry name" value="SYNTAXIN"/>
    <property type="match status" value="1"/>
</dbReference>
<sequence length="173" mass="20323">LGKDVTAVDDLTVIMGQNGSIYTRIKILQYTTMMQLFTEIMEDYNVSLLRYHDKCLLLLQQQRSLIRRQVTSEELDHMLDTQETSLFVDNILEDSKIARQQLSDIKSRHNDVLKLEKSVTEIRDIFVEIAFLVEKQGEQITNIEYFANKTTDNIDGGRIHLKKTEERSHRYRK</sequence>
<dbReference type="PROSITE" id="PS50192">
    <property type="entry name" value="T_SNARE"/>
    <property type="match status" value="1"/>
</dbReference>
<evidence type="ECO:0000256" key="6">
    <source>
        <dbReference type="ARBA" id="ARBA00023136"/>
    </source>
</evidence>
<comment type="subcellular location">
    <subcellularLocation>
        <location evidence="1">Membrane</location>
        <topology evidence="1">Single-pass type IV membrane protein</topology>
    </subcellularLocation>
</comment>
<dbReference type="GO" id="GO:0006836">
    <property type="term" value="P:neurotransmitter transport"/>
    <property type="evidence" value="ECO:0007669"/>
    <property type="project" value="UniProtKB-KW"/>
</dbReference>
<keyword evidence="3" id="KW-0812">Transmembrane</keyword>
<dbReference type="GO" id="GO:0000149">
    <property type="term" value="F:SNARE binding"/>
    <property type="evidence" value="ECO:0007669"/>
    <property type="project" value="TreeGrafter"/>
</dbReference>
<dbReference type="CDD" id="cd15848">
    <property type="entry name" value="SNARE_syntaxin1-like"/>
    <property type="match status" value="1"/>
</dbReference>
<dbReference type="InterPro" id="IPR010989">
    <property type="entry name" value="SNARE"/>
</dbReference>
<keyword evidence="4" id="KW-0532">Neurotransmitter transport</keyword>
<feature type="non-terminal residue" evidence="8">
    <location>
        <position position="1"/>
    </location>
</feature>
<evidence type="ECO:0000256" key="2">
    <source>
        <dbReference type="ARBA" id="ARBA00009063"/>
    </source>
</evidence>
<dbReference type="Gene3D" id="1.20.58.70">
    <property type="match status" value="1"/>
</dbReference>
<organism evidence="9">
    <name type="scientific">Camponotus floridanus</name>
    <name type="common">Florida carpenter ant</name>
    <dbReference type="NCBI Taxonomy" id="104421"/>
    <lineage>
        <taxon>Eukaryota</taxon>
        <taxon>Metazoa</taxon>
        <taxon>Ecdysozoa</taxon>
        <taxon>Arthropoda</taxon>
        <taxon>Hexapoda</taxon>
        <taxon>Insecta</taxon>
        <taxon>Pterygota</taxon>
        <taxon>Neoptera</taxon>
        <taxon>Endopterygota</taxon>
        <taxon>Hymenoptera</taxon>
        <taxon>Apocrita</taxon>
        <taxon>Aculeata</taxon>
        <taxon>Formicoidea</taxon>
        <taxon>Formicidae</taxon>
        <taxon>Formicinae</taxon>
        <taxon>Camponotus</taxon>
    </lineage>
</organism>
<evidence type="ECO:0000259" key="7">
    <source>
        <dbReference type="PROSITE" id="PS50192"/>
    </source>
</evidence>
<dbReference type="GO" id="GO:0005886">
    <property type="term" value="C:plasma membrane"/>
    <property type="evidence" value="ECO:0007669"/>
    <property type="project" value="TreeGrafter"/>
</dbReference>
<feature type="non-terminal residue" evidence="8">
    <location>
        <position position="173"/>
    </location>
</feature>
<dbReference type="OMA" id="NSVEYFA"/>
<dbReference type="FunCoup" id="E2AD68">
    <property type="interactions" value="304"/>
</dbReference>
<evidence type="ECO:0000313" key="9">
    <source>
        <dbReference type="Proteomes" id="UP000000311"/>
    </source>
</evidence>
<evidence type="ECO:0000313" key="8">
    <source>
        <dbReference type="EMBL" id="EFN68616.1"/>
    </source>
</evidence>
<keyword evidence="9" id="KW-1185">Reference proteome</keyword>
<dbReference type="GO" id="GO:0031201">
    <property type="term" value="C:SNARE complex"/>
    <property type="evidence" value="ECO:0007669"/>
    <property type="project" value="TreeGrafter"/>
</dbReference>
<dbReference type="GO" id="GO:0012505">
    <property type="term" value="C:endomembrane system"/>
    <property type="evidence" value="ECO:0007669"/>
    <property type="project" value="TreeGrafter"/>
</dbReference>